<gene>
    <name evidence="1" type="ORF">NDU88_011147</name>
</gene>
<dbReference type="EMBL" id="JANPWB010000009">
    <property type="protein sequence ID" value="KAJ1158459.1"/>
    <property type="molecule type" value="Genomic_DNA"/>
</dbReference>
<sequence>MQSAGGGRARSRLRDSIGSLVRYARHSSPHVISPARLRWRRSNSESALRSSRALPHALAYLRDVITRRWSVPPARATRAHLCNFPREIPLRRPSAWQAAGRALPSPLAQHQAPAELEIRPCHVQYKKQRTTSKINA</sequence>
<dbReference type="Proteomes" id="UP001066276">
    <property type="component" value="Chromosome 5"/>
</dbReference>
<evidence type="ECO:0000313" key="2">
    <source>
        <dbReference type="Proteomes" id="UP001066276"/>
    </source>
</evidence>
<keyword evidence="2" id="KW-1185">Reference proteome</keyword>
<evidence type="ECO:0000313" key="1">
    <source>
        <dbReference type="EMBL" id="KAJ1158459.1"/>
    </source>
</evidence>
<accession>A0AAV7S0A3</accession>
<protein>
    <submittedName>
        <fullName evidence="1">Uncharacterized protein</fullName>
    </submittedName>
</protein>
<comment type="caution">
    <text evidence="1">The sequence shown here is derived from an EMBL/GenBank/DDBJ whole genome shotgun (WGS) entry which is preliminary data.</text>
</comment>
<reference evidence="1" key="1">
    <citation type="journal article" date="2022" name="bioRxiv">
        <title>Sequencing and chromosome-scale assembly of the giantPleurodeles waltlgenome.</title>
        <authorList>
            <person name="Brown T."/>
            <person name="Elewa A."/>
            <person name="Iarovenko S."/>
            <person name="Subramanian E."/>
            <person name="Araus A.J."/>
            <person name="Petzold A."/>
            <person name="Susuki M."/>
            <person name="Suzuki K.-i.T."/>
            <person name="Hayashi T."/>
            <person name="Toyoda A."/>
            <person name="Oliveira C."/>
            <person name="Osipova E."/>
            <person name="Leigh N.D."/>
            <person name="Simon A."/>
            <person name="Yun M.H."/>
        </authorList>
    </citation>
    <scope>NUCLEOTIDE SEQUENCE</scope>
    <source>
        <strain evidence="1">20211129_DDA</strain>
        <tissue evidence="1">Liver</tissue>
    </source>
</reference>
<proteinExistence type="predicted"/>
<organism evidence="1 2">
    <name type="scientific">Pleurodeles waltl</name>
    <name type="common">Iberian ribbed newt</name>
    <dbReference type="NCBI Taxonomy" id="8319"/>
    <lineage>
        <taxon>Eukaryota</taxon>
        <taxon>Metazoa</taxon>
        <taxon>Chordata</taxon>
        <taxon>Craniata</taxon>
        <taxon>Vertebrata</taxon>
        <taxon>Euteleostomi</taxon>
        <taxon>Amphibia</taxon>
        <taxon>Batrachia</taxon>
        <taxon>Caudata</taxon>
        <taxon>Salamandroidea</taxon>
        <taxon>Salamandridae</taxon>
        <taxon>Pleurodelinae</taxon>
        <taxon>Pleurodeles</taxon>
    </lineage>
</organism>
<dbReference type="AlphaFoldDB" id="A0AAV7S0A3"/>
<name>A0AAV7S0A3_PLEWA</name>